<feature type="compositionally biased region" description="Low complexity" evidence="1">
    <location>
        <begin position="120"/>
        <end position="131"/>
    </location>
</feature>
<organism evidence="2 3">
    <name type="scientific">Colletotrichum musicola</name>
    <dbReference type="NCBI Taxonomy" id="2175873"/>
    <lineage>
        <taxon>Eukaryota</taxon>
        <taxon>Fungi</taxon>
        <taxon>Dikarya</taxon>
        <taxon>Ascomycota</taxon>
        <taxon>Pezizomycotina</taxon>
        <taxon>Sordariomycetes</taxon>
        <taxon>Hypocreomycetidae</taxon>
        <taxon>Glomerellales</taxon>
        <taxon>Glomerellaceae</taxon>
        <taxon>Colletotrichum</taxon>
        <taxon>Colletotrichum orchidearum species complex</taxon>
    </lineage>
</organism>
<dbReference type="EMBL" id="WIGM01000499">
    <property type="protein sequence ID" value="KAF6823527.1"/>
    <property type="molecule type" value="Genomic_DNA"/>
</dbReference>
<proteinExistence type="predicted"/>
<dbReference type="Proteomes" id="UP000639643">
    <property type="component" value="Unassembled WGS sequence"/>
</dbReference>
<reference evidence="2" key="1">
    <citation type="journal article" date="2020" name="Phytopathology">
        <title>Genome Sequence Resources of Colletotrichum truncatum, C. plurivorum, C. musicola, and C. sojae: Four Species Pathogenic to Soybean (Glycine max).</title>
        <authorList>
            <person name="Rogerio F."/>
            <person name="Boufleur T.R."/>
            <person name="Ciampi-Guillardi M."/>
            <person name="Sukno S.A."/>
            <person name="Thon M.R."/>
            <person name="Massola Junior N.S."/>
            <person name="Baroncelli R."/>
        </authorList>
    </citation>
    <scope>NUCLEOTIDE SEQUENCE</scope>
    <source>
        <strain evidence="2">LFN0074</strain>
    </source>
</reference>
<gene>
    <name evidence="2" type="ORF">CMUS01_10647</name>
</gene>
<evidence type="ECO:0000313" key="2">
    <source>
        <dbReference type="EMBL" id="KAF6823527.1"/>
    </source>
</evidence>
<accession>A0A8H6K1U9</accession>
<feature type="region of interest" description="Disordered" evidence="1">
    <location>
        <begin position="369"/>
        <end position="393"/>
    </location>
</feature>
<protein>
    <submittedName>
        <fullName evidence="2">Uncharacterized protein</fullName>
    </submittedName>
</protein>
<feature type="compositionally biased region" description="Pro residues" evidence="1">
    <location>
        <begin position="376"/>
        <end position="393"/>
    </location>
</feature>
<sequence>MDHNPPSHFTSGGPIRTQHSLLPFADSAIPEHATSLAIRESVELRREIVVTLIQGGSEPGPCSPRVPYSVQAAEKKTVRGTHFAVNPEMHKRTTLDSPSNHADGYLCGIVSSPQQKESIESSVSASASRSSGKGMNSPYAREIQAQRNGLRATNPAADCSIPFHDCLPPCNATQTTTHNHDAFSMDLGAPTKLLPSIANPQEHTGHKPNPPKYRNPVDIACCLTCPVSLQVPAGTVRPWPNLDLGSAQIKLSRSRQPGGVSILHYGYTIGITRDGMNATQGTIVGFAVAQHQKIETAQPVFPVHRPGRPIRYPRSMSRPSRANTRRTHLDTPLVALESDAEAPANARLPLRHGVFWRALGTSGSPAHVLPSAPSVSSPPPLLPIPLPSPTAND</sequence>
<name>A0A8H6K1U9_9PEZI</name>
<comment type="caution">
    <text evidence="2">The sequence shown here is derived from an EMBL/GenBank/DDBJ whole genome shotgun (WGS) entry which is preliminary data.</text>
</comment>
<dbReference type="AlphaFoldDB" id="A0A8H6K1U9"/>
<feature type="region of interest" description="Disordered" evidence="1">
    <location>
        <begin position="117"/>
        <end position="137"/>
    </location>
</feature>
<evidence type="ECO:0000256" key="1">
    <source>
        <dbReference type="SAM" id="MobiDB-lite"/>
    </source>
</evidence>
<evidence type="ECO:0000313" key="3">
    <source>
        <dbReference type="Proteomes" id="UP000639643"/>
    </source>
</evidence>
<keyword evidence="3" id="KW-1185">Reference proteome</keyword>
<feature type="region of interest" description="Disordered" evidence="1">
    <location>
        <begin position="304"/>
        <end position="325"/>
    </location>
</feature>